<accession>A0A438FDL2</accession>
<dbReference type="Pfam" id="PF13966">
    <property type="entry name" value="zf-RVT"/>
    <property type="match status" value="1"/>
</dbReference>
<dbReference type="EMBL" id="QGNW01000989">
    <property type="protein sequence ID" value="RVW58043.1"/>
    <property type="molecule type" value="Genomic_DNA"/>
</dbReference>
<reference evidence="2 3" key="1">
    <citation type="journal article" date="2018" name="PLoS Genet.">
        <title>Population sequencing reveals clonal diversity and ancestral inbreeding in the grapevine cultivar Chardonnay.</title>
        <authorList>
            <person name="Roach M.J."/>
            <person name="Johnson D.L."/>
            <person name="Bohlmann J."/>
            <person name="van Vuuren H.J."/>
            <person name="Jones S.J."/>
            <person name="Pretorius I.S."/>
            <person name="Schmidt S.A."/>
            <person name="Borneman A.R."/>
        </authorList>
    </citation>
    <scope>NUCLEOTIDE SEQUENCE [LARGE SCALE GENOMIC DNA]</scope>
    <source>
        <strain evidence="3">cv. Chardonnay</strain>
        <tissue evidence="2">Leaf</tissue>
    </source>
</reference>
<name>A0A438FDL2_VITVI</name>
<evidence type="ECO:0000313" key="3">
    <source>
        <dbReference type="Proteomes" id="UP000288805"/>
    </source>
</evidence>
<sequence>MRRFAQVVDELELLNLLLQGGVFSWSGGRNNQSWARLDRYLVTQNWLDKFYGVVQSRLLRPTSDRFPILLKGGGLRRGPSPFRFENMWLKVDGFKDLLREWWQGTEVSGKASFRLASKLKVLKQKIKNWNRDVFGRLEVNKNLALQQVEFWDRVESERSLSVSETEMKKEAKETFKKWVLLEETYWRQVLRELWLKEGDKNTGFFHRMANAHCRNNSLDRIKINGVWGIEEQEGLHLQSLNSSEAEGLEVPFTEEEIHSALLDMNSDKAPGPDGFTVVFWQFCWDFVKKEIVDLFKEFFVQKSFAKSLNTTFLAEEVLGKVVSMDQNAFVRGRQILDASLIANEVIDFWQKRLAKDGFWASVDGVDLVVHFNCQIFYPGQWGASRLLLEFQGAASRRSSISLSFCPGYGSAKCTHKKGCRGGFISGCSFRGRGRMEMDASHLLFADDTIIFCEARKEYLTSLSWILTWFEEASGLRINLAKSELIAIGRLKTLRKWQWSLGVKRRGLGIRKIDLLNKALLGKWIWRFAFEEDILWKKVIGVKYGQEGFGWRTNEARGAFGVGVWNEILKEANWCWDNIMFKVGKGTKVKFWTDHWCSNEVLSRIFPQLFALAMHRNATINEVWDSSLGQGGWNLRFARDSNNWELDLIEALFNMLRDFKISQAEDSVVWRGGGQGPIGVKHAYNLLAAPNTLAFPVKCIWVDKVPTKTVFFAWEATWGKILTLDRLKKRG</sequence>
<proteinExistence type="predicted"/>
<dbReference type="Proteomes" id="UP000288805">
    <property type="component" value="Unassembled WGS sequence"/>
</dbReference>
<dbReference type="InterPro" id="IPR026960">
    <property type="entry name" value="RVT-Znf"/>
</dbReference>
<dbReference type="PANTHER" id="PTHR36617:SF16">
    <property type="entry name" value="OS04G0516500 PROTEIN"/>
    <property type="match status" value="1"/>
</dbReference>
<dbReference type="SUPFAM" id="SSF56219">
    <property type="entry name" value="DNase I-like"/>
    <property type="match status" value="1"/>
</dbReference>
<protein>
    <recommendedName>
        <fullName evidence="1">Reverse transcriptase zinc-binding domain-containing protein</fullName>
    </recommendedName>
</protein>
<dbReference type="AlphaFoldDB" id="A0A438FDL2"/>
<gene>
    <name evidence="2" type="ORF">CK203_106947</name>
</gene>
<organism evidence="2 3">
    <name type="scientific">Vitis vinifera</name>
    <name type="common">Grape</name>
    <dbReference type="NCBI Taxonomy" id="29760"/>
    <lineage>
        <taxon>Eukaryota</taxon>
        <taxon>Viridiplantae</taxon>
        <taxon>Streptophyta</taxon>
        <taxon>Embryophyta</taxon>
        <taxon>Tracheophyta</taxon>
        <taxon>Spermatophyta</taxon>
        <taxon>Magnoliopsida</taxon>
        <taxon>eudicotyledons</taxon>
        <taxon>Gunneridae</taxon>
        <taxon>Pentapetalae</taxon>
        <taxon>rosids</taxon>
        <taxon>Vitales</taxon>
        <taxon>Vitaceae</taxon>
        <taxon>Viteae</taxon>
        <taxon>Vitis</taxon>
    </lineage>
</organism>
<dbReference type="InterPro" id="IPR036691">
    <property type="entry name" value="Endo/exonu/phosph_ase_sf"/>
</dbReference>
<evidence type="ECO:0000313" key="2">
    <source>
        <dbReference type="EMBL" id="RVW58043.1"/>
    </source>
</evidence>
<dbReference type="PANTHER" id="PTHR36617">
    <property type="entry name" value="PROTEIN, PUTATIVE-RELATED"/>
    <property type="match status" value="1"/>
</dbReference>
<feature type="domain" description="Reverse transcriptase zinc-binding" evidence="1">
    <location>
        <begin position="679"/>
        <end position="730"/>
    </location>
</feature>
<evidence type="ECO:0000259" key="1">
    <source>
        <dbReference type="Pfam" id="PF13966"/>
    </source>
</evidence>
<comment type="caution">
    <text evidence="2">The sequence shown here is derived from an EMBL/GenBank/DDBJ whole genome shotgun (WGS) entry which is preliminary data.</text>
</comment>